<protein>
    <recommendedName>
        <fullName evidence="3">Lipoprotein</fullName>
    </recommendedName>
</protein>
<accession>A0ABV9GH59</accession>
<name>A0ABV9GH59_9ACTN</name>
<evidence type="ECO:0000313" key="2">
    <source>
        <dbReference type="Proteomes" id="UP001595993"/>
    </source>
</evidence>
<dbReference type="RefSeq" id="WP_381201585.1">
    <property type="nucleotide sequence ID" value="NZ_JBHSFE010000028.1"/>
</dbReference>
<evidence type="ECO:0008006" key="3">
    <source>
        <dbReference type="Google" id="ProtNLM"/>
    </source>
</evidence>
<keyword evidence="2" id="KW-1185">Reference proteome</keyword>
<sequence length="330" mass="35443">MSPADLHTSAKIDCSLGITRSSRSLRVLAILGFALALLGCQATSRGDVEAERPQARELVDLDDRVLEYAKQAEVRAPYTPPSDTQRERLARGVGHLLDGDLEEAEQLLATVGFEVTRLTDTASGRRYDEVAAREPGTKARWGRLYVNADAGVRWNVQVPHPVADRGTEILGARLLENTPGGALVLAGAHRTSGRGDAADVAHRTDSAFHAIVSELQKRGVPGLQLHGFARASDRPYDAILSTGAAQTAPEEAAMLADFMEGGELRVCRGWSDRCPLEGATNVQGKAAKRHNTTFIHVELAPEARGDENEAAQALTALSRLLSTWSDAGKQ</sequence>
<reference evidence="2" key="1">
    <citation type="journal article" date="2019" name="Int. J. Syst. Evol. Microbiol.">
        <title>The Global Catalogue of Microorganisms (GCM) 10K type strain sequencing project: providing services to taxonomists for standard genome sequencing and annotation.</title>
        <authorList>
            <consortium name="The Broad Institute Genomics Platform"/>
            <consortium name="The Broad Institute Genome Sequencing Center for Infectious Disease"/>
            <person name="Wu L."/>
            <person name="Ma J."/>
        </authorList>
    </citation>
    <scope>NUCLEOTIDE SEQUENCE [LARGE SCALE GENOMIC DNA]</scope>
    <source>
        <strain evidence="2">CGMCC 4.7139</strain>
    </source>
</reference>
<dbReference type="EMBL" id="JBHSFE010000028">
    <property type="protein sequence ID" value="MFC4611949.1"/>
    <property type="molecule type" value="Genomic_DNA"/>
</dbReference>
<comment type="caution">
    <text evidence="1">The sequence shown here is derived from an EMBL/GenBank/DDBJ whole genome shotgun (WGS) entry which is preliminary data.</text>
</comment>
<evidence type="ECO:0000313" key="1">
    <source>
        <dbReference type="EMBL" id="MFC4611949.1"/>
    </source>
</evidence>
<proteinExistence type="predicted"/>
<gene>
    <name evidence="1" type="ORF">ACFO9E_29840</name>
</gene>
<dbReference type="Proteomes" id="UP001595993">
    <property type="component" value="Unassembled WGS sequence"/>
</dbReference>
<organism evidence="1 2">
    <name type="scientific">Streptomyces maoxianensis</name>
    <dbReference type="NCBI Taxonomy" id="1459942"/>
    <lineage>
        <taxon>Bacteria</taxon>
        <taxon>Bacillati</taxon>
        <taxon>Actinomycetota</taxon>
        <taxon>Actinomycetes</taxon>
        <taxon>Kitasatosporales</taxon>
        <taxon>Streptomycetaceae</taxon>
        <taxon>Streptomyces</taxon>
    </lineage>
</organism>